<dbReference type="Pfam" id="PF00905">
    <property type="entry name" value="Transpeptidase"/>
    <property type="match status" value="1"/>
</dbReference>
<evidence type="ECO:0000256" key="5">
    <source>
        <dbReference type="ARBA" id="ARBA00022645"/>
    </source>
</evidence>
<dbReference type="GO" id="GO:0006508">
    <property type="term" value="P:proteolysis"/>
    <property type="evidence" value="ECO:0007669"/>
    <property type="project" value="UniProtKB-KW"/>
</dbReference>
<dbReference type="STRING" id="1618578.UV74_C0001G0013"/>
<protein>
    <submittedName>
        <fullName evidence="20">Uncharacterized protein</fullName>
    </submittedName>
</protein>
<dbReference type="InterPro" id="IPR012338">
    <property type="entry name" value="Beta-lactam/transpept-like"/>
</dbReference>
<name>A0A0G1GJF5_9BACT</name>
<dbReference type="SUPFAM" id="SSF56601">
    <property type="entry name" value="beta-lactamase/transpeptidase-like"/>
    <property type="match status" value="1"/>
</dbReference>
<dbReference type="AlphaFoldDB" id="A0A0G1GJF5"/>
<dbReference type="GO" id="GO:0008360">
    <property type="term" value="P:regulation of cell shape"/>
    <property type="evidence" value="ECO:0007669"/>
    <property type="project" value="UniProtKB-KW"/>
</dbReference>
<evidence type="ECO:0000313" key="20">
    <source>
        <dbReference type="EMBL" id="KKS98903.1"/>
    </source>
</evidence>
<keyword evidence="5" id="KW-0121">Carboxypeptidase</keyword>
<evidence type="ECO:0000313" key="21">
    <source>
        <dbReference type="Proteomes" id="UP000034090"/>
    </source>
</evidence>
<dbReference type="InterPro" id="IPR050396">
    <property type="entry name" value="Glycosyltr_51/Transpeptidase"/>
</dbReference>
<dbReference type="Proteomes" id="UP000034090">
    <property type="component" value="Unassembled WGS sequence"/>
</dbReference>
<dbReference type="InterPro" id="IPR023346">
    <property type="entry name" value="Lysozyme-like_dom_sf"/>
</dbReference>
<evidence type="ECO:0000256" key="15">
    <source>
        <dbReference type="ARBA" id="ARBA00034000"/>
    </source>
</evidence>
<dbReference type="Gene3D" id="1.10.3810.10">
    <property type="entry name" value="Biosynthetic peptidoglycan transglycosylase-like"/>
    <property type="match status" value="1"/>
</dbReference>
<evidence type="ECO:0000256" key="17">
    <source>
        <dbReference type="SAM" id="Phobius"/>
    </source>
</evidence>
<dbReference type="GO" id="GO:0009252">
    <property type="term" value="P:peptidoglycan biosynthetic process"/>
    <property type="evidence" value="ECO:0007669"/>
    <property type="project" value="UniProtKB-KW"/>
</dbReference>
<comment type="subcellular location">
    <subcellularLocation>
        <location evidence="1">Cell membrane</location>
    </subcellularLocation>
</comment>
<dbReference type="GO" id="GO:0005886">
    <property type="term" value="C:plasma membrane"/>
    <property type="evidence" value="ECO:0007669"/>
    <property type="project" value="UniProtKB-SubCell"/>
</dbReference>
<proteinExistence type="inferred from homology"/>
<dbReference type="GO" id="GO:0030288">
    <property type="term" value="C:outer membrane-bounded periplasmic space"/>
    <property type="evidence" value="ECO:0007669"/>
    <property type="project" value="TreeGrafter"/>
</dbReference>
<comment type="similarity">
    <text evidence="3">In the N-terminal section; belongs to the glycosyltransferase 51 family.</text>
</comment>
<comment type="catalytic activity">
    <reaction evidence="16">
        <text>[GlcNAc-(1-&gt;4)-Mur2Ac(oyl-L-Ala-gamma-D-Glu-L-Lys-D-Ala-D-Ala)](n)-di-trans,octa-cis-undecaprenyl diphosphate + beta-D-GlcNAc-(1-&gt;4)-Mur2Ac(oyl-L-Ala-gamma-D-Glu-L-Lys-D-Ala-D-Ala)-di-trans,octa-cis-undecaprenyl diphosphate = [GlcNAc-(1-&gt;4)-Mur2Ac(oyl-L-Ala-gamma-D-Glu-L-Lys-D-Ala-D-Ala)](n+1)-di-trans,octa-cis-undecaprenyl diphosphate + di-trans,octa-cis-undecaprenyl diphosphate + H(+)</text>
        <dbReference type="Rhea" id="RHEA:23708"/>
        <dbReference type="Rhea" id="RHEA-COMP:9602"/>
        <dbReference type="Rhea" id="RHEA-COMP:9603"/>
        <dbReference type="ChEBI" id="CHEBI:15378"/>
        <dbReference type="ChEBI" id="CHEBI:58405"/>
        <dbReference type="ChEBI" id="CHEBI:60033"/>
        <dbReference type="ChEBI" id="CHEBI:78435"/>
        <dbReference type="EC" id="2.4.99.28"/>
    </reaction>
</comment>
<comment type="similarity">
    <text evidence="2">In the C-terminal section; belongs to the transpeptidase family.</text>
</comment>
<dbReference type="SUPFAM" id="SSF53955">
    <property type="entry name" value="Lysozyme-like"/>
    <property type="match status" value="1"/>
</dbReference>
<evidence type="ECO:0000256" key="7">
    <source>
        <dbReference type="ARBA" id="ARBA00022676"/>
    </source>
</evidence>
<dbReference type="Pfam" id="PF00912">
    <property type="entry name" value="Transgly"/>
    <property type="match status" value="1"/>
</dbReference>
<evidence type="ECO:0000256" key="6">
    <source>
        <dbReference type="ARBA" id="ARBA00022670"/>
    </source>
</evidence>
<dbReference type="NCBIfam" id="TIGR02074">
    <property type="entry name" value="PBP_1a_fam"/>
    <property type="match status" value="1"/>
</dbReference>
<evidence type="ECO:0000256" key="1">
    <source>
        <dbReference type="ARBA" id="ARBA00004236"/>
    </source>
</evidence>
<evidence type="ECO:0000256" key="8">
    <source>
        <dbReference type="ARBA" id="ARBA00022679"/>
    </source>
</evidence>
<keyword evidence="17" id="KW-0812">Transmembrane</keyword>
<evidence type="ECO:0000256" key="13">
    <source>
        <dbReference type="ARBA" id="ARBA00023268"/>
    </source>
</evidence>
<evidence type="ECO:0000256" key="3">
    <source>
        <dbReference type="ARBA" id="ARBA00007739"/>
    </source>
</evidence>
<keyword evidence="10" id="KW-0133">Cell shape</keyword>
<dbReference type="EMBL" id="LCFQ01000001">
    <property type="protein sequence ID" value="KKS98903.1"/>
    <property type="molecule type" value="Genomic_DNA"/>
</dbReference>
<keyword evidence="17" id="KW-1133">Transmembrane helix</keyword>
<evidence type="ECO:0000256" key="14">
    <source>
        <dbReference type="ARBA" id="ARBA00023316"/>
    </source>
</evidence>
<evidence type="ECO:0000256" key="16">
    <source>
        <dbReference type="ARBA" id="ARBA00049902"/>
    </source>
</evidence>
<dbReference type="PANTHER" id="PTHR32282:SF11">
    <property type="entry name" value="PENICILLIN-BINDING PROTEIN 1B"/>
    <property type="match status" value="1"/>
</dbReference>
<keyword evidence="14" id="KW-0961">Cell wall biogenesis/degradation</keyword>
<keyword evidence="12 17" id="KW-0472">Membrane</keyword>
<feature type="transmembrane region" description="Helical" evidence="17">
    <location>
        <begin position="20"/>
        <end position="44"/>
    </location>
</feature>
<keyword evidence="7" id="KW-0328">Glycosyltransferase</keyword>
<dbReference type="InterPro" id="IPR001264">
    <property type="entry name" value="Glyco_trans_51"/>
</dbReference>
<evidence type="ECO:0000256" key="11">
    <source>
        <dbReference type="ARBA" id="ARBA00022984"/>
    </source>
</evidence>
<evidence type="ECO:0000256" key="12">
    <source>
        <dbReference type="ARBA" id="ARBA00023136"/>
    </source>
</evidence>
<dbReference type="InterPro" id="IPR036950">
    <property type="entry name" value="PBP_transglycosylase"/>
</dbReference>
<keyword evidence="13" id="KW-0511">Multifunctional enzyme</keyword>
<feature type="domain" description="Glycosyl transferase family 51" evidence="19">
    <location>
        <begin position="111"/>
        <end position="285"/>
    </location>
</feature>
<comment type="caution">
    <text evidence="20">The sequence shown here is derived from an EMBL/GenBank/DDBJ whole genome shotgun (WGS) entry which is preliminary data.</text>
</comment>
<keyword evidence="8" id="KW-0808">Transferase</keyword>
<gene>
    <name evidence="20" type="ORF">UV74_C0001G0013</name>
</gene>
<sequence>MKWPIKKVNSLFESVGKPFYYLFFIAVAIIFFTSILVHKFIGSLRAPIIPRFKYKKRKLKLNPQLITSLLLLMVIAGTFFWIVVIYRLPSPKELTQRKIELSTKIYDRNGVLLYTIYKDHNRTLIPFEKIPQDIKNATLAAEDSEFYSHRGFSIRGIIRSSFKNITEDKLSGGSTITQQLVKNALLSPEKTVARKLRELVLAMQVERIYEKDEIFEMYLNEVAFGGTAYGIQEASRYYFGKDAINLNLSESALLIGLIKSPTKFSPFGLNPESAIYRKNEVLDLMADRGYITRDQANQARAQNIQFAQQRTEILAPHFVMHVRQLLTNMYGEEIVSRGGLQVVTTLDYEIEKEAERIVAEEIAKIRNLNVGNGSALVIDPKSGEILSMVGSKDYFNTAEDGNVNVTTRLRQPGSSIKVINYALSLINGKSASTIIDDAPTTFSVPGQPPYIPNNYDGKYRGKISLRSALAESRNIPAVKLLKENGVVNMIELGRKMGVTSWQDPSQYGLSLTLGGGDLTLLELANVYATLANYGKRPTLSSILKVTDHKGKVLYTNTPQPEEVLDPRIAFIITDILKDNAARTPAFGANSALVIPNHREVAVKTGTSNNRRDNLTVGYSQDYLVAVWVGNNDNSPMSWVASGVTGASPIWNKIMTNVLAEKTNHSWEVPEGMVQAPICPYTGTLPCDGCPTKMEWFRVENQPTKYCRMEWFNENPRTQIPL</sequence>
<evidence type="ECO:0000256" key="4">
    <source>
        <dbReference type="ARBA" id="ARBA00022475"/>
    </source>
</evidence>
<evidence type="ECO:0000256" key="2">
    <source>
        <dbReference type="ARBA" id="ARBA00007090"/>
    </source>
</evidence>
<feature type="transmembrane region" description="Helical" evidence="17">
    <location>
        <begin position="65"/>
        <end position="88"/>
    </location>
</feature>
<dbReference type="FunFam" id="1.10.3810.10:FF:000001">
    <property type="entry name" value="Penicillin-binding protein 1A"/>
    <property type="match status" value="1"/>
</dbReference>
<keyword evidence="4" id="KW-1003">Cell membrane</keyword>
<dbReference type="GO" id="GO:0008658">
    <property type="term" value="F:penicillin binding"/>
    <property type="evidence" value="ECO:0007669"/>
    <property type="project" value="InterPro"/>
</dbReference>
<dbReference type="GO" id="GO:0008955">
    <property type="term" value="F:peptidoglycan glycosyltransferase activity"/>
    <property type="evidence" value="ECO:0007669"/>
    <property type="project" value="UniProtKB-EC"/>
</dbReference>
<keyword evidence="6" id="KW-0645">Protease</keyword>
<dbReference type="Gene3D" id="3.40.710.10">
    <property type="entry name" value="DD-peptidase/beta-lactamase superfamily"/>
    <property type="match status" value="1"/>
</dbReference>
<dbReference type="InterPro" id="IPR001460">
    <property type="entry name" value="PCN-bd_Tpept"/>
</dbReference>
<dbReference type="PATRIC" id="fig|1618578.3.peg.14"/>
<keyword evidence="9" id="KW-0378">Hydrolase</keyword>
<dbReference type="GO" id="GO:0071555">
    <property type="term" value="P:cell wall organization"/>
    <property type="evidence" value="ECO:0007669"/>
    <property type="project" value="UniProtKB-KW"/>
</dbReference>
<comment type="catalytic activity">
    <reaction evidence="15">
        <text>Preferential cleavage: (Ac)2-L-Lys-D-Ala-|-D-Ala. Also transpeptidation of peptidyl-alanyl moieties that are N-acyl substituents of D-alanine.</text>
        <dbReference type="EC" id="3.4.16.4"/>
    </reaction>
</comment>
<accession>A0A0G1GJF5</accession>
<evidence type="ECO:0000256" key="9">
    <source>
        <dbReference type="ARBA" id="ARBA00022801"/>
    </source>
</evidence>
<dbReference type="PANTHER" id="PTHR32282">
    <property type="entry name" value="BINDING PROTEIN TRANSPEPTIDASE, PUTATIVE-RELATED"/>
    <property type="match status" value="1"/>
</dbReference>
<evidence type="ECO:0000259" key="19">
    <source>
        <dbReference type="Pfam" id="PF00912"/>
    </source>
</evidence>
<evidence type="ECO:0000256" key="10">
    <source>
        <dbReference type="ARBA" id="ARBA00022960"/>
    </source>
</evidence>
<keyword evidence="11" id="KW-0573">Peptidoglycan synthesis</keyword>
<reference evidence="20 21" key="1">
    <citation type="journal article" date="2015" name="Nature">
        <title>rRNA introns, odd ribosomes, and small enigmatic genomes across a large radiation of phyla.</title>
        <authorList>
            <person name="Brown C.T."/>
            <person name="Hug L.A."/>
            <person name="Thomas B.C."/>
            <person name="Sharon I."/>
            <person name="Castelle C.J."/>
            <person name="Singh A."/>
            <person name="Wilkins M.J."/>
            <person name="Williams K.H."/>
            <person name="Banfield J.F."/>
        </authorList>
    </citation>
    <scope>NUCLEOTIDE SEQUENCE [LARGE SCALE GENOMIC DNA]</scope>
</reference>
<feature type="domain" description="Penicillin-binding protein transpeptidase" evidence="18">
    <location>
        <begin position="373"/>
        <end position="629"/>
    </location>
</feature>
<organism evidence="20 21">
    <name type="scientific">Candidatus Woesebacteria bacterium GW2011_GWB1_43_14</name>
    <dbReference type="NCBI Taxonomy" id="1618578"/>
    <lineage>
        <taxon>Bacteria</taxon>
        <taxon>Candidatus Woeseibacteriota</taxon>
    </lineage>
</organism>
<dbReference type="GO" id="GO:0009002">
    <property type="term" value="F:serine-type D-Ala-D-Ala carboxypeptidase activity"/>
    <property type="evidence" value="ECO:0007669"/>
    <property type="project" value="UniProtKB-EC"/>
</dbReference>
<evidence type="ECO:0000259" key="18">
    <source>
        <dbReference type="Pfam" id="PF00905"/>
    </source>
</evidence>